<evidence type="ECO:0000313" key="3">
    <source>
        <dbReference type="Proteomes" id="UP001501456"/>
    </source>
</evidence>
<name>A0ABP7H4W3_9FLAO</name>
<dbReference type="EMBL" id="BAABBI010000001">
    <property type="protein sequence ID" value="GAA3782367.1"/>
    <property type="molecule type" value="Genomic_DNA"/>
</dbReference>
<keyword evidence="1" id="KW-0732">Signal</keyword>
<evidence type="ECO:0000313" key="2">
    <source>
        <dbReference type="EMBL" id="GAA3782367.1"/>
    </source>
</evidence>
<gene>
    <name evidence="2" type="ORF">GCM10022271_13350</name>
</gene>
<evidence type="ECO:0000256" key="1">
    <source>
        <dbReference type="SAM" id="SignalP"/>
    </source>
</evidence>
<accession>A0ABP7H4W3</accession>
<sequence>MKKLKLLSLLVLTLFLNTACDEEDEQTILDFGISDPQAVSEYMNANLILPSSAFTINPEDVEIDNSVQINSFGNDVVPISGGQTMDNNISFSASNGNVDGVGMRFGTSGPIYFVPINTNGSNSGVGSFQFSLPAEICNNLSKICHDIKCYEFAKTSAGNISQANIRDVAMLCGNCNEPSCQEFVDPSDCYPPGTAYGSFNSSISGNQSGFAACSGGTVGVVSDTWTLSIVNVGSSGSFSIDADYYDGCSSCAAIQITDDNGTAYIAVSGSASWSGNTFSFNVSVKDIDSYANNTGSSYNLNGSVSCN</sequence>
<proteinExistence type="predicted"/>
<dbReference type="Proteomes" id="UP001501456">
    <property type="component" value="Unassembled WGS sequence"/>
</dbReference>
<organism evidence="2 3">
    <name type="scientific">Corallibacter vietnamensis</name>
    <dbReference type="NCBI Taxonomy" id="904130"/>
    <lineage>
        <taxon>Bacteria</taxon>
        <taxon>Pseudomonadati</taxon>
        <taxon>Bacteroidota</taxon>
        <taxon>Flavobacteriia</taxon>
        <taxon>Flavobacteriales</taxon>
        <taxon>Flavobacteriaceae</taxon>
        <taxon>Corallibacter</taxon>
    </lineage>
</organism>
<comment type="caution">
    <text evidence="2">The sequence shown here is derived from an EMBL/GenBank/DDBJ whole genome shotgun (WGS) entry which is preliminary data.</text>
</comment>
<feature type="signal peptide" evidence="1">
    <location>
        <begin position="1"/>
        <end position="21"/>
    </location>
</feature>
<reference evidence="3" key="1">
    <citation type="journal article" date="2019" name="Int. J. Syst. Evol. Microbiol.">
        <title>The Global Catalogue of Microorganisms (GCM) 10K type strain sequencing project: providing services to taxonomists for standard genome sequencing and annotation.</title>
        <authorList>
            <consortium name="The Broad Institute Genomics Platform"/>
            <consortium name="The Broad Institute Genome Sequencing Center for Infectious Disease"/>
            <person name="Wu L."/>
            <person name="Ma J."/>
        </authorList>
    </citation>
    <scope>NUCLEOTIDE SEQUENCE [LARGE SCALE GENOMIC DNA]</scope>
    <source>
        <strain evidence="3">JCM 17525</strain>
    </source>
</reference>
<dbReference type="RefSeq" id="WP_344728597.1">
    <property type="nucleotide sequence ID" value="NZ_BAABBI010000001.1"/>
</dbReference>
<protein>
    <submittedName>
        <fullName evidence="2">Uncharacterized protein</fullName>
    </submittedName>
</protein>
<feature type="chain" id="PRO_5045316247" evidence="1">
    <location>
        <begin position="22"/>
        <end position="307"/>
    </location>
</feature>
<keyword evidence="3" id="KW-1185">Reference proteome</keyword>